<dbReference type="AlphaFoldDB" id="A0A1A0HFR6"/>
<dbReference type="SUPFAM" id="SSF50199">
    <property type="entry name" value="Staphylococcal nuclease"/>
    <property type="match status" value="5"/>
</dbReference>
<dbReference type="RefSeq" id="XP_018713480.1">
    <property type="nucleotide sequence ID" value="XM_018856621.1"/>
</dbReference>
<feature type="domain" description="TNase-like" evidence="6">
    <location>
        <begin position="154"/>
        <end position="294"/>
    </location>
</feature>
<dbReference type="PROSITE" id="PS50830">
    <property type="entry name" value="TNASE_3"/>
    <property type="match status" value="1"/>
</dbReference>
<dbReference type="GO" id="GO:0005634">
    <property type="term" value="C:nucleus"/>
    <property type="evidence" value="ECO:0007669"/>
    <property type="project" value="TreeGrafter"/>
</dbReference>
<dbReference type="OrthoDB" id="10023235at2759"/>
<organism evidence="7 8">
    <name type="scientific">Metschnikowia bicuspidata var. bicuspidata NRRL YB-4993</name>
    <dbReference type="NCBI Taxonomy" id="869754"/>
    <lineage>
        <taxon>Eukaryota</taxon>
        <taxon>Fungi</taxon>
        <taxon>Dikarya</taxon>
        <taxon>Ascomycota</taxon>
        <taxon>Saccharomycotina</taxon>
        <taxon>Pichiomycetes</taxon>
        <taxon>Metschnikowiaceae</taxon>
        <taxon>Metschnikowia</taxon>
    </lineage>
</organism>
<dbReference type="PANTHER" id="PTHR12302:SF2">
    <property type="entry name" value="STAPHYLOCOCCAL NUCLEASE DOMAIN-CONTAINING PROTEIN 1"/>
    <property type="match status" value="1"/>
</dbReference>
<dbReference type="GO" id="GO:0006402">
    <property type="term" value="P:mRNA catabolic process"/>
    <property type="evidence" value="ECO:0007669"/>
    <property type="project" value="UniProtKB-UniRule"/>
</dbReference>
<dbReference type="GO" id="GO:0003723">
    <property type="term" value="F:RNA binding"/>
    <property type="evidence" value="ECO:0007669"/>
    <property type="project" value="UniProtKB-UniRule"/>
</dbReference>
<evidence type="ECO:0000259" key="5">
    <source>
        <dbReference type="PROSITE" id="PS50304"/>
    </source>
</evidence>
<evidence type="ECO:0000256" key="3">
    <source>
        <dbReference type="ARBA" id="ARBA00022737"/>
    </source>
</evidence>
<dbReference type="Pfam" id="PF00565">
    <property type="entry name" value="SNase"/>
    <property type="match status" value="2"/>
</dbReference>
<dbReference type="GO" id="GO:0031047">
    <property type="term" value="P:regulatory ncRNA-mediated gene silencing"/>
    <property type="evidence" value="ECO:0007669"/>
    <property type="project" value="UniProtKB-UniRule"/>
</dbReference>
<dbReference type="SMART" id="SM00333">
    <property type="entry name" value="TUDOR"/>
    <property type="match status" value="1"/>
</dbReference>
<feature type="domain" description="Tudor" evidence="5">
    <location>
        <begin position="718"/>
        <end position="778"/>
    </location>
</feature>
<dbReference type="STRING" id="869754.A0A1A0HFR6"/>
<dbReference type="Proteomes" id="UP000092555">
    <property type="component" value="Unassembled WGS sequence"/>
</dbReference>
<comment type="caution">
    <text evidence="7">The sequence shown here is derived from an EMBL/GenBank/DDBJ whole genome shotgun (WGS) entry which is preliminary data.</text>
</comment>
<dbReference type="GeneID" id="30029597"/>
<dbReference type="Gene3D" id="2.40.50.90">
    <property type="match status" value="5"/>
</dbReference>
<proteinExistence type="predicted"/>
<dbReference type="PROSITE" id="PS50304">
    <property type="entry name" value="TUDOR"/>
    <property type="match status" value="1"/>
</dbReference>
<dbReference type="SUPFAM" id="SSF63748">
    <property type="entry name" value="Tudor/PWWP/MBT"/>
    <property type="match status" value="1"/>
</dbReference>
<dbReference type="EMBL" id="LXTC01000001">
    <property type="protein sequence ID" value="OBA22999.1"/>
    <property type="molecule type" value="Genomic_DNA"/>
</dbReference>
<reference evidence="7 8" key="1">
    <citation type="submission" date="2016-05" db="EMBL/GenBank/DDBJ databases">
        <title>Comparative genomics of biotechnologically important yeasts.</title>
        <authorList>
            <consortium name="DOE Joint Genome Institute"/>
            <person name="Riley R."/>
            <person name="Haridas S."/>
            <person name="Wolfe K.H."/>
            <person name="Lopes M.R."/>
            <person name="Hittinger C.T."/>
            <person name="Goker M."/>
            <person name="Salamov A."/>
            <person name="Wisecaver J."/>
            <person name="Long T.M."/>
            <person name="Aerts A.L."/>
            <person name="Barry K."/>
            <person name="Choi C."/>
            <person name="Clum A."/>
            <person name="Coughlan A.Y."/>
            <person name="Deshpande S."/>
            <person name="Douglass A.P."/>
            <person name="Hanson S.J."/>
            <person name="Klenk H.-P."/>
            <person name="LaButti K."/>
            <person name="Lapidus A."/>
            <person name="Lindquist E."/>
            <person name="Lipzen A."/>
            <person name="Meier-kolthoff J.P."/>
            <person name="Ohm R.A."/>
            <person name="Otillar R.P."/>
            <person name="Pangilinan J."/>
            <person name="Peng Y."/>
            <person name="Rokas A."/>
            <person name="Rosa C.A."/>
            <person name="Scheuner C."/>
            <person name="Sibirny A.A."/>
            <person name="Slot J.C."/>
            <person name="Stielow J.B."/>
            <person name="Sun H."/>
            <person name="Kurtzman C.P."/>
            <person name="Blackwell M."/>
            <person name="Grigoriev I.V."/>
            <person name="Jeffries T.W."/>
        </authorList>
    </citation>
    <scope>NUCLEOTIDE SEQUENCE [LARGE SCALE GENOMIC DNA]</scope>
    <source>
        <strain evidence="7 8">NRRL YB-4993</strain>
    </source>
</reference>
<dbReference type="PIRSF" id="PIRSF017179">
    <property type="entry name" value="RISC-Tudor-SN"/>
    <property type="match status" value="1"/>
</dbReference>
<comment type="subcellular location">
    <subcellularLocation>
        <location evidence="1 4">Cytoplasm</location>
    </subcellularLocation>
</comment>
<keyword evidence="3" id="KW-0677">Repeat</keyword>
<gene>
    <name evidence="7" type="ORF">METBIDRAFT_35532</name>
</gene>
<evidence type="ECO:0000313" key="8">
    <source>
        <dbReference type="Proteomes" id="UP000092555"/>
    </source>
</evidence>
<dbReference type="FunFam" id="2.30.30.140:FF:000018">
    <property type="entry name" value="Serine/threonine-protein kinase 31"/>
    <property type="match status" value="1"/>
</dbReference>
<dbReference type="GO" id="GO:0005829">
    <property type="term" value="C:cytosol"/>
    <property type="evidence" value="ECO:0007669"/>
    <property type="project" value="UniProtKB-UniRule"/>
</dbReference>
<keyword evidence="2 4" id="KW-0963">Cytoplasm</keyword>
<protein>
    <submittedName>
        <fullName evidence="7">Uncharacterized protein</fullName>
    </submittedName>
</protein>
<dbReference type="GO" id="GO:0004518">
    <property type="term" value="F:nuclease activity"/>
    <property type="evidence" value="ECO:0007669"/>
    <property type="project" value="TreeGrafter"/>
</dbReference>
<evidence type="ECO:0000256" key="4">
    <source>
        <dbReference type="PIRNR" id="PIRNR017179"/>
    </source>
</evidence>
<evidence type="ECO:0000313" key="7">
    <source>
        <dbReference type="EMBL" id="OBA22999.1"/>
    </source>
</evidence>
<evidence type="ECO:0000256" key="2">
    <source>
        <dbReference type="ARBA" id="ARBA00022490"/>
    </source>
</evidence>
<dbReference type="InterPro" id="IPR016685">
    <property type="entry name" value="Silence_cplx_Nase-comp_TudorSN"/>
</dbReference>
<dbReference type="PANTHER" id="PTHR12302">
    <property type="entry name" value="EBNA2 BINDING PROTEIN P100"/>
    <property type="match status" value="1"/>
</dbReference>
<name>A0A1A0HFR6_9ASCO</name>
<evidence type="ECO:0000256" key="1">
    <source>
        <dbReference type="ARBA" id="ARBA00004496"/>
    </source>
</evidence>
<keyword evidence="8" id="KW-1185">Reference proteome</keyword>
<dbReference type="GO" id="GO:0031332">
    <property type="term" value="C:RNAi effector complex"/>
    <property type="evidence" value="ECO:0007669"/>
    <property type="project" value="InterPro"/>
</dbReference>
<evidence type="ECO:0000259" key="6">
    <source>
        <dbReference type="PROSITE" id="PS50830"/>
    </source>
</evidence>
<dbReference type="Gene3D" id="2.30.30.140">
    <property type="match status" value="1"/>
</dbReference>
<accession>A0A1A0HFR6</accession>
<dbReference type="InterPro" id="IPR016071">
    <property type="entry name" value="Staphylococal_nuclease_OB-fold"/>
</dbReference>
<dbReference type="InterPro" id="IPR035437">
    <property type="entry name" value="SNase_OB-fold_sf"/>
</dbReference>
<dbReference type="Pfam" id="PF00567">
    <property type="entry name" value="TUDOR"/>
    <property type="match status" value="1"/>
</dbReference>
<dbReference type="InterPro" id="IPR002999">
    <property type="entry name" value="Tudor"/>
</dbReference>
<sequence>MTLQLSAKIKNVLSGDTVVLVPVKSTQVPVPERILTLQYVRADSFQAKEYLRQLACGKTVRFSVLFKIPATGKEFGDVHAPVFESLIDHMVERGWAKLKDNVRADSDADEAHVARLRVLQENAQKKQSGVWAPGFCEPAVVPLTPAIIARSTKNPLSAIVERVVSGDRILARVLVNKDQHVQQPLLVAGYRSPRTDDADPQQAKLGQQAKAFLEEALVASRATIRVSFVGENQTGVPLVVIHHPAGASVHEKILENGLGEVVDWQLSLLGATTMAGLRKLEQTARALGRGIYAAAAGVKPAVSGTKIGAASAKNLGPGSTVDNVTIAKVINADTLAVRLPAGDELTVQLASLRAPRPNDTTVTKNAQQQQALVQMAREFVRTHAIGKTAVMRVDGLREANKDLGLDARLLVSLLISGKDLSETLVSSGYATVVKHNKQTAHERSLNWDRLVELEEKQKSEGKRGVFYTGDLAKILTIDTRVVNASENLAKARTFFNGFNKKGRVSGFYVEYVSSATRVKLYNPREGTKLTLLLGGLANDRSADAGSAALAYMNRKYLQRNVEFEVYDTDKVGGFVGNLYSSAKALKPAQVELLSAGLASVHGLAVSSNPFETELVAAENSAKAAHKGIWENYDEAQVQKDAELARSKMALLGLEAATPKFFDIEIVDVGRTQVLSFHFIDAKTSAEFAQFKKSFNDFHAQNVSASTTSVDLPSSLSKGPKKNDIVSAKFSENGKYYRARVINYDRGSNKYDVKHVDFGNVDQVPLSSLRGLPKKFALDVIKPFAHTCKLQNIDLPPNKPKDYLTDALYVLEDLTFDKKLVLSGLPSSTEGVEYDAVLYDSEQSLTNPDYTINKQLVLEGYGMVEVKCAPHLKAYVDELVVAERKAKSDRVGCWELGDIRAEEDF</sequence>
<dbReference type="SMART" id="SM00318">
    <property type="entry name" value="SNc"/>
    <property type="match status" value="4"/>
</dbReference>